<dbReference type="EMBL" id="JBHEZY010000001">
    <property type="protein sequence ID" value="MFC1429098.1"/>
    <property type="molecule type" value="Genomic_DNA"/>
</dbReference>
<evidence type="ECO:0000256" key="2">
    <source>
        <dbReference type="ARBA" id="ARBA00023163"/>
    </source>
</evidence>
<dbReference type="InterPro" id="IPR029016">
    <property type="entry name" value="GAF-like_dom_sf"/>
</dbReference>
<dbReference type="Pfam" id="PF03861">
    <property type="entry name" value="ANTAR"/>
    <property type="match status" value="1"/>
</dbReference>
<name>A0ABV6WST0_9ACTN</name>
<sequence length="241" mass="25012">MADLARVAIELTSAAQGVRAGVLDRLCEACVRTLPVDGAAISMMTGPGRPVARSASSRQVAGLEELQFTLGEGPGMAAFTLGEPVTVADLYRPDSRWPVFAAQAATVTSAAGCPLRAVYAFPLALGRVPLGVLDLYRSEPSDLDPELDEQARLAVDTVALVLAGTAGRPTGGGPGADWLHDSLLDQVEVDQAVGMAMVQLGVASDEALARLRGYAFAHGLTMSEVASAIVGRTLRLSRGEQ</sequence>
<comment type="caution">
    <text evidence="4">The sequence shown here is derived from an EMBL/GenBank/DDBJ whole genome shotgun (WGS) entry which is preliminary data.</text>
</comment>
<dbReference type="InterPro" id="IPR036388">
    <property type="entry name" value="WH-like_DNA-bd_sf"/>
</dbReference>
<organism evidence="4 5">
    <name type="scientific">Streptacidiphilus alkalitolerans</name>
    <dbReference type="NCBI Taxonomy" id="3342712"/>
    <lineage>
        <taxon>Bacteria</taxon>
        <taxon>Bacillati</taxon>
        <taxon>Actinomycetota</taxon>
        <taxon>Actinomycetes</taxon>
        <taxon>Kitasatosporales</taxon>
        <taxon>Streptomycetaceae</taxon>
        <taxon>Streptacidiphilus</taxon>
    </lineage>
</organism>
<dbReference type="PROSITE" id="PS50921">
    <property type="entry name" value="ANTAR"/>
    <property type="match status" value="1"/>
</dbReference>
<dbReference type="Gene3D" id="3.30.450.40">
    <property type="match status" value="1"/>
</dbReference>
<dbReference type="InterPro" id="IPR012074">
    <property type="entry name" value="GAF_ANTAR"/>
</dbReference>
<protein>
    <submittedName>
        <fullName evidence="4">GAF and ANTAR domain-containing protein</fullName>
    </submittedName>
</protein>
<evidence type="ECO:0000256" key="1">
    <source>
        <dbReference type="ARBA" id="ARBA00023015"/>
    </source>
</evidence>
<dbReference type="PIRSF" id="PIRSF036625">
    <property type="entry name" value="GAF_ANTAR"/>
    <property type="match status" value="1"/>
</dbReference>
<dbReference type="InterPro" id="IPR003018">
    <property type="entry name" value="GAF"/>
</dbReference>
<evidence type="ECO:0000259" key="3">
    <source>
        <dbReference type="PROSITE" id="PS50921"/>
    </source>
</evidence>
<gene>
    <name evidence="4" type="ORF">ACEZDB_00260</name>
</gene>
<dbReference type="Gene3D" id="1.10.10.10">
    <property type="entry name" value="Winged helix-like DNA-binding domain superfamily/Winged helix DNA-binding domain"/>
    <property type="match status" value="1"/>
</dbReference>
<keyword evidence="1" id="KW-0805">Transcription regulation</keyword>
<keyword evidence="2" id="KW-0804">Transcription</keyword>
<proteinExistence type="predicted"/>
<dbReference type="RefSeq" id="WP_380547406.1">
    <property type="nucleotide sequence ID" value="NZ_JBHEZY010000001.1"/>
</dbReference>
<feature type="domain" description="ANTAR" evidence="3">
    <location>
        <begin position="169"/>
        <end position="230"/>
    </location>
</feature>
<accession>A0ABV6WST0</accession>
<dbReference type="InterPro" id="IPR005561">
    <property type="entry name" value="ANTAR"/>
</dbReference>
<dbReference type="SMART" id="SM01012">
    <property type="entry name" value="ANTAR"/>
    <property type="match status" value="1"/>
</dbReference>
<dbReference type="Proteomes" id="UP001592530">
    <property type="component" value="Unassembled WGS sequence"/>
</dbReference>
<reference evidence="4 5" key="1">
    <citation type="submission" date="2024-09" db="EMBL/GenBank/DDBJ databases">
        <authorList>
            <person name="Lee S.D."/>
        </authorList>
    </citation>
    <scope>NUCLEOTIDE SEQUENCE [LARGE SCALE GENOMIC DNA]</scope>
    <source>
        <strain evidence="4 5">N1-3</strain>
    </source>
</reference>
<evidence type="ECO:0000313" key="5">
    <source>
        <dbReference type="Proteomes" id="UP001592530"/>
    </source>
</evidence>
<dbReference type="SUPFAM" id="SSF55781">
    <property type="entry name" value="GAF domain-like"/>
    <property type="match status" value="1"/>
</dbReference>
<dbReference type="Pfam" id="PF13185">
    <property type="entry name" value="GAF_2"/>
    <property type="match status" value="1"/>
</dbReference>
<evidence type="ECO:0000313" key="4">
    <source>
        <dbReference type="EMBL" id="MFC1429098.1"/>
    </source>
</evidence>